<feature type="active site" description="Pros-phosphohistidine intermediate" evidence="12">
    <location>
        <position position="585"/>
    </location>
</feature>
<dbReference type="EMBL" id="OZ035837">
    <property type="protein sequence ID" value="CAL1582375.1"/>
    <property type="molecule type" value="Genomic_DNA"/>
</dbReference>
<organism evidence="17 18">
    <name type="scientific">Knipowitschia caucasica</name>
    <name type="common">Caucasian dwarf goby</name>
    <name type="synonym">Pomatoschistus caucasicus</name>
    <dbReference type="NCBI Taxonomy" id="637954"/>
    <lineage>
        <taxon>Eukaryota</taxon>
        <taxon>Metazoa</taxon>
        <taxon>Chordata</taxon>
        <taxon>Craniata</taxon>
        <taxon>Vertebrata</taxon>
        <taxon>Euteleostomi</taxon>
        <taxon>Actinopterygii</taxon>
        <taxon>Neopterygii</taxon>
        <taxon>Teleostei</taxon>
        <taxon>Neoteleostei</taxon>
        <taxon>Acanthomorphata</taxon>
        <taxon>Gobiaria</taxon>
        <taxon>Gobiiformes</taxon>
        <taxon>Gobioidei</taxon>
        <taxon>Gobiidae</taxon>
        <taxon>Gobiinae</taxon>
        <taxon>Knipowitschia</taxon>
    </lineage>
</organism>
<evidence type="ECO:0000256" key="9">
    <source>
        <dbReference type="ARBA" id="ARBA00022723"/>
    </source>
</evidence>
<comment type="similarity">
    <text evidence="6 12 13">Belongs to the NDK family.</text>
</comment>
<feature type="domain" description="Nucleoside diphosphate kinase-like" evidence="16">
    <location>
        <begin position="179"/>
        <end position="323"/>
    </location>
</feature>
<keyword evidence="11" id="KW-0131">Cell cycle</keyword>
<dbReference type="InterPro" id="IPR036249">
    <property type="entry name" value="Thioredoxin-like_sf"/>
</dbReference>
<evidence type="ECO:0000256" key="13">
    <source>
        <dbReference type="RuleBase" id="RU004011"/>
    </source>
</evidence>
<dbReference type="PROSITE" id="PS00194">
    <property type="entry name" value="THIOREDOXIN_1"/>
    <property type="match status" value="1"/>
</dbReference>
<comment type="function">
    <text evidence="1">Major role in the synthesis of nucleoside triphosphates other than ATP.</text>
</comment>
<dbReference type="InterPro" id="IPR036850">
    <property type="entry name" value="NDK-like_dom_sf"/>
</dbReference>
<dbReference type="Pfam" id="PF00334">
    <property type="entry name" value="NDK"/>
    <property type="match status" value="2"/>
</dbReference>
<dbReference type="PANTHER" id="PTHR46135:SF5">
    <property type="entry name" value="THIOREDOXIN DOMAIN-CONTAINING PROTEIN 6 ISOFORM X1"/>
    <property type="match status" value="1"/>
</dbReference>
<dbReference type="GO" id="GO:0030027">
    <property type="term" value="C:lamellipodium"/>
    <property type="evidence" value="ECO:0007669"/>
    <property type="project" value="UniProtKB-SubCell"/>
</dbReference>
<feature type="binding site" evidence="12">
    <location>
        <position position="524"/>
    </location>
    <ligand>
        <name>ATP</name>
        <dbReference type="ChEBI" id="CHEBI:30616"/>
    </ligand>
</feature>
<evidence type="ECO:0000256" key="11">
    <source>
        <dbReference type="ARBA" id="ARBA00023306"/>
    </source>
</evidence>
<dbReference type="InterPro" id="IPR001564">
    <property type="entry name" value="Nucleoside_diP_kinase"/>
</dbReference>
<keyword evidence="8" id="KW-0963">Cytoplasm</keyword>
<evidence type="ECO:0000256" key="14">
    <source>
        <dbReference type="SAM" id="MobiDB-lite"/>
    </source>
</evidence>
<dbReference type="GO" id="GO:0006228">
    <property type="term" value="P:UTP biosynthetic process"/>
    <property type="evidence" value="ECO:0007669"/>
    <property type="project" value="InterPro"/>
</dbReference>
<dbReference type="InterPro" id="IPR034907">
    <property type="entry name" value="NDK-like_dom"/>
</dbReference>
<feature type="active site" description="Pros-phosphohistidine intermediate" evidence="12">
    <location>
        <position position="300"/>
    </location>
</feature>
<keyword evidence="10" id="KW-0539">Nucleus</keyword>
<dbReference type="GO" id="GO:0046872">
    <property type="term" value="F:metal ion binding"/>
    <property type="evidence" value="ECO:0007669"/>
    <property type="project" value="UniProtKB-KW"/>
</dbReference>
<dbReference type="PROSITE" id="PS51374">
    <property type="entry name" value="NDPK_LIKE"/>
    <property type="match status" value="3"/>
</dbReference>
<feature type="active site" description="Pros-phosphohistidine intermediate" evidence="12">
    <location>
        <position position="451"/>
    </location>
</feature>
<dbReference type="SUPFAM" id="SSF54919">
    <property type="entry name" value="Nucleoside diphosphate kinase, NDK"/>
    <property type="match status" value="3"/>
</dbReference>
<dbReference type="GO" id="GO:0006241">
    <property type="term" value="P:CTP biosynthetic process"/>
    <property type="evidence" value="ECO:0007669"/>
    <property type="project" value="InterPro"/>
</dbReference>
<feature type="binding site" evidence="12">
    <location>
        <position position="552"/>
    </location>
    <ligand>
        <name>ATP</name>
        <dbReference type="ChEBI" id="CHEBI:30616"/>
    </ligand>
</feature>
<accession>A0AAV2K2Y0</accession>
<evidence type="ECO:0000256" key="6">
    <source>
        <dbReference type="ARBA" id="ARBA00008142"/>
    </source>
</evidence>
<keyword evidence="9" id="KW-0479">Metal-binding</keyword>
<evidence type="ECO:0000256" key="2">
    <source>
        <dbReference type="ARBA" id="ARBA00004123"/>
    </source>
</evidence>
<evidence type="ECO:0000256" key="3">
    <source>
        <dbReference type="ARBA" id="ARBA00004466"/>
    </source>
</evidence>
<feature type="compositionally biased region" description="Acidic residues" evidence="14">
    <location>
        <begin position="659"/>
        <end position="668"/>
    </location>
</feature>
<feature type="binding site" evidence="12">
    <location>
        <position position="477"/>
    </location>
    <ligand>
        <name>ATP</name>
        <dbReference type="ChEBI" id="CHEBI:30616"/>
    </ligand>
</feature>
<dbReference type="Pfam" id="PF00085">
    <property type="entry name" value="Thioredoxin"/>
    <property type="match status" value="1"/>
</dbReference>
<name>A0AAV2K2Y0_KNICA</name>
<dbReference type="CDD" id="cd04416">
    <property type="entry name" value="NDPk_TX"/>
    <property type="match status" value="3"/>
</dbReference>
<dbReference type="InterPro" id="IPR051766">
    <property type="entry name" value="TXND_domain-containing"/>
</dbReference>
<evidence type="ECO:0000256" key="10">
    <source>
        <dbReference type="ARBA" id="ARBA00023242"/>
    </source>
</evidence>
<dbReference type="PANTHER" id="PTHR46135">
    <property type="entry name" value="NME/NM23 FAMILY MEMBER 8"/>
    <property type="match status" value="1"/>
</dbReference>
<dbReference type="SUPFAM" id="SSF52833">
    <property type="entry name" value="Thioredoxin-like"/>
    <property type="match status" value="1"/>
</dbReference>
<feature type="region of interest" description="Disordered" evidence="14">
    <location>
        <begin position="627"/>
        <end position="668"/>
    </location>
</feature>
<comment type="caution">
    <text evidence="12">Lacks conserved residue(s) required for the propagation of feature annotation.</text>
</comment>
<reference evidence="17 18" key="1">
    <citation type="submission" date="2024-04" db="EMBL/GenBank/DDBJ databases">
        <authorList>
            <person name="Waldvogel A.-M."/>
            <person name="Schoenle A."/>
        </authorList>
    </citation>
    <scope>NUCLEOTIDE SEQUENCE [LARGE SCALE GENOMIC DNA]</scope>
</reference>
<feature type="signal peptide" evidence="15">
    <location>
        <begin position="1"/>
        <end position="18"/>
    </location>
</feature>
<evidence type="ECO:0000259" key="16">
    <source>
        <dbReference type="SMART" id="SM00562"/>
    </source>
</evidence>
<dbReference type="PRINTS" id="PR01243">
    <property type="entry name" value="NUCDPKINASE"/>
</dbReference>
<feature type="domain" description="Nucleoside diphosphate kinase-like" evidence="16">
    <location>
        <begin position="472"/>
        <end position="608"/>
    </location>
</feature>
<keyword evidence="18" id="KW-1185">Reference proteome</keyword>
<evidence type="ECO:0000256" key="12">
    <source>
        <dbReference type="PROSITE-ProRule" id="PRU00706"/>
    </source>
</evidence>
<feature type="binding site" evidence="12">
    <location>
        <position position="582"/>
    </location>
    <ligand>
        <name>ATP</name>
        <dbReference type="ChEBI" id="CHEBI:30616"/>
    </ligand>
</feature>
<evidence type="ECO:0000256" key="5">
    <source>
        <dbReference type="ARBA" id="ARBA00004510"/>
    </source>
</evidence>
<evidence type="ECO:0000313" key="17">
    <source>
        <dbReference type="EMBL" id="CAL1582375.1"/>
    </source>
</evidence>
<dbReference type="Proteomes" id="UP001497482">
    <property type="component" value="Chromosome 15"/>
</dbReference>
<dbReference type="GO" id="GO:0005737">
    <property type="term" value="C:cytoplasm"/>
    <property type="evidence" value="ECO:0007669"/>
    <property type="project" value="UniProtKB-SubCell"/>
</dbReference>
<gene>
    <name evidence="17" type="ORF">KC01_LOCUS12997</name>
</gene>
<dbReference type="SMART" id="SM00562">
    <property type="entry name" value="NDK"/>
    <property type="match status" value="3"/>
</dbReference>
<protein>
    <recommendedName>
        <fullName evidence="7">Nucleoside diphosphate kinase B</fullName>
    </recommendedName>
</protein>
<proteinExistence type="inferred from homology"/>
<feature type="domain" description="Nucleoside diphosphate kinase-like" evidence="16">
    <location>
        <begin position="334"/>
        <end position="471"/>
    </location>
</feature>
<evidence type="ECO:0000256" key="15">
    <source>
        <dbReference type="SAM" id="SignalP"/>
    </source>
</evidence>
<evidence type="ECO:0000256" key="4">
    <source>
        <dbReference type="ARBA" id="ARBA00004496"/>
    </source>
</evidence>
<dbReference type="Gene3D" id="3.30.70.141">
    <property type="entry name" value="Nucleoside diphosphate kinase-like domain"/>
    <property type="match status" value="3"/>
</dbReference>
<dbReference type="CDD" id="cd02948">
    <property type="entry name" value="TRX_NDPK"/>
    <property type="match status" value="1"/>
</dbReference>
<dbReference type="GO" id="GO:0001726">
    <property type="term" value="C:ruffle"/>
    <property type="evidence" value="ECO:0007669"/>
    <property type="project" value="UniProtKB-SubCell"/>
</dbReference>
<sequence length="668" mass="74572">MSTVVIVHIWGWSWGSWGACSHKFELDGRPTLVACMSTKLWATTLFFSSAAHIVDVYQQWCGPCRAVTSLLRKIKNELGDDLLHFATAEADNIDALARYRGKCEPTFLFYGGGELVAVLRGANAPLLQKIIVEELAKEKAVLEQGGERRVIKDEGLEEDMEEPTTQPEDEENRIVPASKSCTVAILKPDAVAHGKANEIIMKIQDAGFEILVHEERTLTEIEARDFYQHKAQEAWFEDLVQFMSSGPAHMLLLSQSNTSANTVRAWLDFIGPADIEEARRDKPESLRAQYGTQTLYNAVHGSGDSDQAGRELAFLFPHFRTATAMGQDEEEGPVERTLALIQPDVARESRDDILSRIHEAGFSVVLQREVVLTEEQVRQFYAQRVDESFFPALLKTMTSGPTLALVLAKVEAVQHWNNMLGPSDVAEAKVENSECLRAQFCVEDEPVSLLHGSGSREEAQQEIHFFFPRQNTLALIKPNSAQEHKAEILEEIKSKGFAIKNQQEKYLSEEVAEEFYKEHKDKPFFSQLVQFICSGPCLQLVLSKENAVEDWRMMMGPTDPNRAKEVSPDSLRARFGSDILHNAVHGSSSVEQSDREIRLLFGDLSAAVTSTEGEEDGFVFVKDQSNTTDENAGLSSSSGQMSQYDGLPADLLLYSTETETQESDDPEQ</sequence>
<feature type="compositionally biased region" description="Polar residues" evidence="14">
    <location>
        <begin position="627"/>
        <end position="643"/>
    </location>
</feature>
<evidence type="ECO:0000256" key="7">
    <source>
        <dbReference type="ARBA" id="ARBA00013499"/>
    </source>
</evidence>
<dbReference type="InterPro" id="IPR017937">
    <property type="entry name" value="Thioredoxin_CS"/>
</dbReference>
<dbReference type="GO" id="GO:0005634">
    <property type="term" value="C:nucleus"/>
    <property type="evidence" value="ECO:0007669"/>
    <property type="project" value="UniProtKB-SubCell"/>
</dbReference>
<evidence type="ECO:0000256" key="1">
    <source>
        <dbReference type="ARBA" id="ARBA00003465"/>
    </source>
</evidence>
<evidence type="ECO:0000256" key="8">
    <source>
        <dbReference type="ARBA" id="ARBA00022490"/>
    </source>
</evidence>
<evidence type="ECO:0000313" key="18">
    <source>
        <dbReference type="Proteomes" id="UP001497482"/>
    </source>
</evidence>
<dbReference type="AlphaFoldDB" id="A0AAV2K2Y0"/>
<feature type="chain" id="PRO_5043931912" description="Nucleoside diphosphate kinase B" evidence="15">
    <location>
        <begin position="19"/>
        <end position="668"/>
    </location>
</feature>
<feature type="binding site" evidence="12">
    <location>
        <position position="572"/>
    </location>
    <ligand>
        <name>ATP</name>
        <dbReference type="ChEBI" id="CHEBI:30616"/>
    </ligand>
</feature>
<dbReference type="InterPro" id="IPR013766">
    <property type="entry name" value="Thioredoxin_domain"/>
</dbReference>
<comment type="subcellular location">
    <subcellularLocation>
        <location evidence="5">Cell projection</location>
        <location evidence="5">Lamellipodium</location>
    </subcellularLocation>
    <subcellularLocation>
        <location evidence="3">Cell projection</location>
        <location evidence="3">Ruffle</location>
    </subcellularLocation>
    <subcellularLocation>
        <location evidence="4">Cytoplasm</location>
    </subcellularLocation>
    <subcellularLocation>
        <location evidence="2">Nucleus</location>
    </subcellularLocation>
</comment>
<dbReference type="GO" id="GO:0004550">
    <property type="term" value="F:nucleoside diphosphate kinase activity"/>
    <property type="evidence" value="ECO:0007669"/>
    <property type="project" value="InterPro"/>
</dbReference>
<dbReference type="Gene3D" id="3.40.30.10">
    <property type="entry name" value="Glutaredoxin"/>
    <property type="match status" value="1"/>
</dbReference>
<feature type="binding site" evidence="12">
    <location>
        <position position="558"/>
    </location>
    <ligand>
        <name>ATP</name>
        <dbReference type="ChEBI" id="CHEBI:30616"/>
    </ligand>
</feature>
<keyword evidence="15" id="KW-0732">Signal</keyword>
<dbReference type="GO" id="GO:0006183">
    <property type="term" value="P:GTP biosynthetic process"/>
    <property type="evidence" value="ECO:0007669"/>
    <property type="project" value="InterPro"/>
</dbReference>